<evidence type="ECO:0000256" key="1">
    <source>
        <dbReference type="SAM" id="Phobius"/>
    </source>
</evidence>
<organism evidence="2 3">
    <name type="scientific">Entomospira entomophila</name>
    <dbReference type="NCBI Taxonomy" id="2719988"/>
    <lineage>
        <taxon>Bacteria</taxon>
        <taxon>Pseudomonadati</taxon>
        <taxon>Spirochaetota</taxon>
        <taxon>Spirochaetia</taxon>
        <taxon>Spirochaetales</taxon>
        <taxon>Spirochaetaceae</taxon>
        <taxon>Entomospira</taxon>
    </lineage>
</organism>
<keyword evidence="1" id="KW-0812">Transmembrane</keyword>
<gene>
    <name evidence="2" type="ORF">HCT14_02130</name>
</gene>
<sequence length="708" mass="82965">MKFSDIYVRELRRLLRRRAGLWLHLFIQSVTSLLYIFVYQFPLHIESSPYGFAQALAFVSLLILPIFVINDLHIHGFRAKDRLWLHLPQNPSWWILARSLAWFTLHSAWMVFFIFWLIVGHYWFFFDLGLVVGAMMLVSVVSFWSIILSFTLRAILPWGWLSLLSIYTITLGFLFLDVVSALLWQRFTLLAQIFEWFSYRYRTTNWQRGMLSLADLSFWIAMIGGLWLLLEYKVLRQSGYRRARDIRMCVGVLLFLLVWLIWPVEIDMTLNQLHRPSKAMQVELNALDQPLFIERLVTPLWRRTGNERWFMRRVHDYQRRDASVHVTQTGVSASEAEQRGLQSFTQMQAQPQFAGMFVNYRDLATQEAVLYRVQDLDEALVLATRRLHGGLTSRRLTVLADEAYAPQDFSIMYQELSREFEVNWISPAMFDQLPYLISDGYVIIGGHDLSEREMQYLENERMRGKNLWINTMGVRISADSEYYPMRYDFSIVDQYLKEKDLEIGRNLLMDPDGYLMRSGAGYLNYPLWISSRVESRSLLGQAMVGVAPLMSVNLSSTSKEVWRPILLSSRLVTEQKGSIALTLLALENFKNEQYQVPRWIMAQYQKEKEESGELIVFASTTWLSNMIEDAQTYLNKEQMKAMARYVTGDKGLLKSQIRFNIVDRVKRPFAPQEMAGRYVAMLFTLFLLWVMVSVIWIILGKLGEVRIK</sequence>
<protein>
    <submittedName>
        <fullName evidence="2">Uncharacterized protein</fullName>
    </submittedName>
</protein>
<keyword evidence="1" id="KW-1133">Transmembrane helix</keyword>
<dbReference type="EMBL" id="JAATLJ010000001">
    <property type="protein sequence ID" value="NIZ40312.1"/>
    <property type="molecule type" value="Genomic_DNA"/>
</dbReference>
<dbReference type="Proteomes" id="UP000711995">
    <property type="component" value="Unassembled WGS sequence"/>
</dbReference>
<feature type="transmembrane region" description="Helical" evidence="1">
    <location>
        <begin position="124"/>
        <end position="148"/>
    </location>
</feature>
<dbReference type="AlphaFoldDB" id="A0A968G9B8"/>
<dbReference type="RefSeq" id="WP_167699915.1">
    <property type="nucleotide sequence ID" value="NZ_CP118174.1"/>
</dbReference>
<accession>A0A968G9B8</accession>
<feature type="transmembrane region" description="Helical" evidence="1">
    <location>
        <begin position="678"/>
        <end position="699"/>
    </location>
</feature>
<feature type="transmembrane region" description="Helical" evidence="1">
    <location>
        <begin position="246"/>
        <end position="264"/>
    </location>
</feature>
<feature type="transmembrane region" description="Helical" evidence="1">
    <location>
        <begin position="216"/>
        <end position="234"/>
    </location>
</feature>
<proteinExistence type="predicted"/>
<name>A0A968G9B8_9SPIO</name>
<reference evidence="2 3" key="1">
    <citation type="submission" date="2020-03" db="EMBL/GenBank/DDBJ databases">
        <title>Spirochaetal bacteria isolated from arthropods constitute a novel genus Entomospira genus novum within the order Spirochaetales.</title>
        <authorList>
            <person name="Grana-Miraglia L."/>
            <person name="Sikutova S."/>
            <person name="Fingerle V."/>
            <person name="Sing A."/>
            <person name="Castillo-Ramirez S."/>
            <person name="Margos G."/>
            <person name="Rudolf I."/>
        </authorList>
    </citation>
    <scope>NUCLEOTIDE SEQUENCE [LARGE SCALE GENOMIC DNA]</scope>
    <source>
        <strain evidence="2 3">BR193</strain>
    </source>
</reference>
<keyword evidence="3" id="KW-1185">Reference proteome</keyword>
<feature type="transmembrane region" description="Helical" evidence="1">
    <location>
        <begin position="93"/>
        <end position="118"/>
    </location>
</feature>
<evidence type="ECO:0000313" key="3">
    <source>
        <dbReference type="Proteomes" id="UP000711995"/>
    </source>
</evidence>
<feature type="transmembrane region" description="Helical" evidence="1">
    <location>
        <begin position="160"/>
        <end position="184"/>
    </location>
</feature>
<keyword evidence="1" id="KW-0472">Membrane</keyword>
<feature type="transmembrane region" description="Helical" evidence="1">
    <location>
        <begin position="51"/>
        <end position="72"/>
    </location>
</feature>
<comment type="caution">
    <text evidence="2">The sequence shown here is derived from an EMBL/GenBank/DDBJ whole genome shotgun (WGS) entry which is preliminary data.</text>
</comment>
<feature type="transmembrane region" description="Helical" evidence="1">
    <location>
        <begin position="21"/>
        <end position="39"/>
    </location>
</feature>
<evidence type="ECO:0000313" key="2">
    <source>
        <dbReference type="EMBL" id="NIZ40312.1"/>
    </source>
</evidence>